<keyword evidence="3" id="KW-1185">Reference proteome</keyword>
<feature type="region of interest" description="Disordered" evidence="1">
    <location>
        <begin position="80"/>
        <end position="109"/>
    </location>
</feature>
<proteinExistence type="predicted"/>
<dbReference type="SUPFAM" id="SSF56801">
    <property type="entry name" value="Acetyl-CoA synthetase-like"/>
    <property type="match status" value="1"/>
</dbReference>
<dbReference type="Gene3D" id="3.30.300.30">
    <property type="match status" value="1"/>
</dbReference>
<dbReference type="Proteomes" id="UP000249922">
    <property type="component" value="Chromosome"/>
</dbReference>
<dbReference type="InterPro" id="IPR045851">
    <property type="entry name" value="AMP-bd_C_sf"/>
</dbReference>
<organism evidence="2 3">
    <name type="scientific">Paracoccus mutanolyticus</name>
    <dbReference type="NCBI Taxonomy" id="1499308"/>
    <lineage>
        <taxon>Bacteria</taxon>
        <taxon>Pseudomonadati</taxon>
        <taxon>Pseudomonadota</taxon>
        <taxon>Alphaproteobacteria</taxon>
        <taxon>Rhodobacterales</taxon>
        <taxon>Paracoccaceae</taxon>
        <taxon>Paracoccus</taxon>
    </lineage>
</organism>
<dbReference type="EMBL" id="CP030239">
    <property type="protein sequence ID" value="AWX93884.1"/>
    <property type="molecule type" value="Genomic_DNA"/>
</dbReference>
<accession>A0ABN5M7I8</accession>
<protein>
    <submittedName>
        <fullName evidence="2">Uncharacterized protein</fullName>
    </submittedName>
</protein>
<sequence length="109" mass="11622">MPQSAIGPVIDVFAPYRAVLDPTTAPAACRGSLSGWLGMLRRRGHRPDTGRSGARGRIEVEAALDQHPAVLESCVVGVPSELGEESKHRAKPRKPDRGHAGRSTPARIP</sequence>
<name>A0ABN5M7I8_9RHOB</name>
<evidence type="ECO:0000313" key="3">
    <source>
        <dbReference type="Proteomes" id="UP000249922"/>
    </source>
</evidence>
<evidence type="ECO:0000256" key="1">
    <source>
        <dbReference type="SAM" id="MobiDB-lite"/>
    </source>
</evidence>
<evidence type="ECO:0000313" key="2">
    <source>
        <dbReference type="EMBL" id="AWX93884.1"/>
    </source>
</evidence>
<gene>
    <name evidence="2" type="ORF">DPM13_15020</name>
</gene>
<reference evidence="2 3" key="1">
    <citation type="submission" date="2018-06" db="EMBL/GenBank/DDBJ databases">
        <title>Complete genome sequence of Paracoccus mutanolyticus strain RSP-02 isolated from cellulosic waste.</title>
        <authorList>
            <person name="Amrutha R.N."/>
            <person name="Shrivastav A."/>
            <person name="Buddana S.K."/>
            <person name="Deshpande U."/>
            <person name="Prakasham R.S."/>
        </authorList>
    </citation>
    <scope>NUCLEOTIDE SEQUENCE [LARGE SCALE GENOMIC DNA]</scope>
    <source>
        <strain evidence="2 3">RSP-02</strain>
    </source>
</reference>